<dbReference type="InterPro" id="IPR050288">
    <property type="entry name" value="Cellulose_deg_GH3"/>
</dbReference>
<reference evidence="10 11" key="1">
    <citation type="submission" date="2018-07" db="EMBL/GenBank/DDBJ databases">
        <title>Rhizobium leguminosarum strain:ATCC 14479 Genome sequencing and assembly.</title>
        <authorList>
            <person name="Chakraborty R."/>
        </authorList>
    </citation>
    <scope>NUCLEOTIDE SEQUENCE [LARGE SCALE GENOMIC DNA]</scope>
    <source>
        <strain evidence="10 11">ATCC 14479</strain>
    </source>
</reference>
<dbReference type="InterPro" id="IPR036962">
    <property type="entry name" value="Glyco_hydro_3_N_sf"/>
</dbReference>
<dbReference type="InterPro" id="IPR026891">
    <property type="entry name" value="Fn3-like"/>
</dbReference>
<sequence>MWDVTDAELLAIVAEMTIAEKVDILSGNGLWKSAPNYRLNVPEFVMTDGTYGVRYQPDLIDGVNDDRANLEQFLAVVNRRTEHTIEGDFSGTSPATCFPNGSSFACSWDVDLALQLGTALAAECHALGVNLLLGPGINIRRMPLGGRGYEYYSEDPVLTGDIAAAVILGLQGSGVGASLKHFACNNSEVQRTTMSSDVDERALREIYLAGFERAIRKSNPWTVMSSYNRLNGVQAAENRWLLTTVLRDEWQYDGVVVSDWHGIKDRAAAANAGNDFDMPASKSRKKQLLTAVENGVVPLATINQSCLRMLRLVRRVKAGERRDATCVLEDNHTLARQMAAESIVLLKNERELLPLKMTAGRIAVIGDTAIDPIFQGWGCATTHPSRVDAPLDEIRAFAAPGVEVRHFPLGGGDEIKLAEAAIAGAASADVVLFFANTENGYDGEGSDRLHLGLADGQDALIARIAAANPHTIVIVASPDAVEMPWLAEIPSVLATFFAGQGMGHAVASILFGRTNPSGKLTVTFPMRLQDAPAYLHYPGENDRHAYSEGIYVGYRYYDRRELSPLFPFGFGLSFTEFRYSDLELDRVVLKDGETLTVTFSVTNVGGMAGKEICQLYGRPVKTRLHRPVRELKGFTKVELKPGETKRVSIAFEARDTRYFDPELGQWLTDGGAYGIDVGASSRDIRLSAEVTCETPQLAPRRLTLETQPFLLFETPVGRERLAAFFRDRLGLDEVGADRLIDYCSESFVGIHSTIEWFAGETIAASEVQAVIDDINEANGWTSKRDAA</sequence>
<protein>
    <recommendedName>
        <fullName evidence="7">Beta-D-glucoside glucohydrolase</fullName>
    </recommendedName>
    <alternativeName>
        <fullName evidence="5">Cellobiase</fullName>
    </alternativeName>
    <alternativeName>
        <fullName evidence="6">Gentiobiase</fullName>
    </alternativeName>
</protein>
<organism evidence="10 11">
    <name type="scientific">Rhizobium leguminosarum</name>
    <dbReference type="NCBI Taxonomy" id="384"/>
    <lineage>
        <taxon>Bacteria</taxon>
        <taxon>Pseudomonadati</taxon>
        <taxon>Pseudomonadota</taxon>
        <taxon>Alphaproteobacteria</taxon>
        <taxon>Hyphomicrobiales</taxon>
        <taxon>Rhizobiaceae</taxon>
        <taxon>Rhizobium/Agrobacterium group</taxon>
        <taxon>Rhizobium</taxon>
    </lineage>
</organism>
<dbReference type="Gene3D" id="2.60.40.10">
    <property type="entry name" value="Immunoglobulins"/>
    <property type="match status" value="1"/>
</dbReference>
<evidence type="ECO:0000256" key="2">
    <source>
        <dbReference type="ARBA" id="ARBA00022801"/>
    </source>
</evidence>
<evidence type="ECO:0000256" key="8">
    <source>
        <dbReference type="RuleBase" id="RU361161"/>
    </source>
</evidence>
<dbReference type="GO" id="GO:0005975">
    <property type="term" value="P:carbohydrate metabolic process"/>
    <property type="evidence" value="ECO:0007669"/>
    <property type="project" value="InterPro"/>
</dbReference>
<dbReference type="FunFam" id="2.60.40.10:FF:000495">
    <property type="entry name" value="Periplasmic beta-glucosidase"/>
    <property type="match status" value="1"/>
</dbReference>
<dbReference type="PROSITE" id="PS00775">
    <property type="entry name" value="GLYCOSYL_HYDROL_F3"/>
    <property type="match status" value="1"/>
</dbReference>
<dbReference type="InterPro" id="IPR002772">
    <property type="entry name" value="Glyco_hydro_3_C"/>
</dbReference>
<dbReference type="Gene3D" id="3.40.50.1700">
    <property type="entry name" value="Glycoside hydrolase family 3 C-terminal domain"/>
    <property type="match status" value="1"/>
</dbReference>
<keyword evidence="4 8" id="KW-0326">Glycosidase</keyword>
<keyword evidence="2 8" id="KW-0378">Hydrolase</keyword>
<dbReference type="SUPFAM" id="SSF51445">
    <property type="entry name" value="(Trans)glycosidases"/>
    <property type="match status" value="1"/>
</dbReference>
<evidence type="ECO:0000256" key="4">
    <source>
        <dbReference type="ARBA" id="ARBA00023295"/>
    </source>
</evidence>
<evidence type="ECO:0000256" key="5">
    <source>
        <dbReference type="ARBA" id="ARBA00031448"/>
    </source>
</evidence>
<proteinExistence type="inferred from homology"/>
<dbReference type="Pfam" id="PF01915">
    <property type="entry name" value="Glyco_hydro_3_C"/>
    <property type="match status" value="1"/>
</dbReference>
<dbReference type="AlphaFoldDB" id="A0A2Z4YKN7"/>
<dbReference type="Proteomes" id="UP000251166">
    <property type="component" value="Chromosome"/>
</dbReference>
<dbReference type="PRINTS" id="PR00133">
    <property type="entry name" value="GLHYDRLASE3"/>
</dbReference>
<keyword evidence="3" id="KW-0119">Carbohydrate metabolism</keyword>
<dbReference type="RefSeq" id="WP_245472620.1">
    <property type="nucleotide sequence ID" value="NZ_CP030760.1"/>
</dbReference>
<evidence type="ECO:0000313" key="10">
    <source>
        <dbReference type="EMBL" id="AXA41776.1"/>
    </source>
</evidence>
<dbReference type="SUPFAM" id="SSF52279">
    <property type="entry name" value="Beta-D-glucan exohydrolase, C-terminal domain"/>
    <property type="match status" value="1"/>
</dbReference>
<evidence type="ECO:0000259" key="9">
    <source>
        <dbReference type="SMART" id="SM01217"/>
    </source>
</evidence>
<dbReference type="InterPro" id="IPR019800">
    <property type="entry name" value="Glyco_hydro_3_AS"/>
</dbReference>
<evidence type="ECO:0000256" key="6">
    <source>
        <dbReference type="ARBA" id="ARBA00032194"/>
    </source>
</evidence>
<evidence type="ECO:0000256" key="1">
    <source>
        <dbReference type="ARBA" id="ARBA00005336"/>
    </source>
</evidence>
<comment type="similarity">
    <text evidence="1 8">Belongs to the glycosyl hydrolase 3 family.</text>
</comment>
<evidence type="ECO:0000313" key="11">
    <source>
        <dbReference type="Proteomes" id="UP000251166"/>
    </source>
</evidence>
<dbReference type="GO" id="GO:0008422">
    <property type="term" value="F:beta-glucosidase activity"/>
    <property type="evidence" value="ECO:0007669"/>
    <property type="project" value="UniProtKB-ARBA"/>
</dbReference>
<dbReference type="SMART" id="SM01217">
    <property type="entry name" value="Fn3_like"/>
    <property type="match status" value="1"/>
</dbReference>
<gene>
    <name evidence="10" type="ORF">DLJ82_4213</name>
</gene>
<dbReference type="InterPro" id="IPR036881">
    <property type="entry name" value="Glyco_hydro_3_C_sf"/>
</dbReference>
<name>A0A2Z4YKN7_RHILE</name>
<feature type="domain" description="Fibronectin type III-like" evidence="9">
    <location>
        <begin position="611"/>
        <end position="681"/>
    </location>
</feature>
<dbReference type="EMBL" id="CP030760">
    <property type="protein sequence ID" value="AXA41776.1"/>
    <property type="molecule type" value="Genomic_DNA"/>
</dbReference>
<accession>A0A2Z4YKN7</accession>
<dbReference type="InterPro" id="IPR013783">
    <property type="entry name" value="Ig-like_fold"/>
</dbReference>
<evidence type="ECO:0000256" key="7">
    <source>
        <dbReference type="ARBA" id="ARBA00032594"/>
    </source>
</evidence>
<dbReference type="Pfam" id="PF00933">
    <property type="entry name" value="Glyco_hydro_3"/>
    <property type="match status" value="1"/>
</dbReference>
<dbReference type="PANTHER" id="PTHR42715">
    <property type="entry name" value="BETA-GLUCOSIDASE"/>
    <property type="match status" value="1"/>
</dbReference>
<dbReference type="Pfam" id="PF14310">
    <property type="entry name" value="Fn3-like"/>
    <property type="match status" value="1"/>
</dbReference>
<dbReference type="InterPro" id="IPR017853">
    <property type="entry name" value="GH"/>
</dbReference>
<dbReference type="Gene3D" id="3.20.20.300">
    <property type="entry name" value="Glycoside hydrolase, family 3, N-terminal domain"/>
    <property type="match status" value="1"/>
</dbReference>
<evidence type="ECO:0000256" key="3">
    <source>
        <dbReference type="ARBA" id="ARBA00023277"/>
    </source>
</evidence>
<dbReference type="PANTHER" id="PTHR42715:SF10">
    <property type="entry name" value="BETA-GLUCOSIDASE"/>
    <property type="match status" value="1"/>
</dbReference>
<dbReference type="InterPro" id="IPR001764">
    <property type="entry name" value="Glyco_hydro_3_N"/>
</dbReference>